<dbReference type="AlphaFoldDB" id="D4N6Z7"/>
<reference evidence="1" key="1">
    <citation type="journal article" date="2010" name="Environ. Microbiol.">
        <title>Homologues of nitrite reductases in ammonia-oxidizing archaea: diversity and genomic context.</title>
        <authorList>
            <person name="Bartossek R."/>
            <person name="Nicol G.W."/>
            <person name="Lanzen A."/>
            <person name="Klenk H.P."/>
            <person name="Schleper C."/>
        </authorList>
    </citation>
    <scope>NUCLEOTIDE SEQUENCE</scope>
</reference>
<dbReference type="EMBL" id="GU059106">
    <property type="protein sequence ID" value="ACY24483.1"/>
    <property type="molecule type" value="Genomic_DNA"/>
</dbReference>
<accession>D4N6Z7</accession>
<evidence type="ECO:0000313" key="1">
    <source>
        <dbReference type="EMBL" id="ACY24483.1"/>
    </source>
</evidence>
<sequence>MCAAEGRKIIFSYSADKKSIEFFVKDAKSRDCLVKSIEIHLPLIPESIQGYFSVFKYDLKNMKFDGGKYPY</sequence>
<protein>
    <submittedName>
        <fullName evidence="1">Uncharacterized protein</fullName>
    </submittedName>
</protein>
<proteinExistence type="predicted"/>
<gene>
    <name evidence="1" type="ORF">29d5orf35</name>
</gene>
<name>D4N6Z7_9CREN</name>
<organism evidence="1">
    <name type="scientific">uncultured crenarchaeote 29d5</name>
    <dbReference type="NCBI Taxonomy" id="684057"/>
    <lineage>
        <taxon>Archaea</taxon>
        <taxon>Thermoproteota</taxon>
        <taxon>environmental samples</taxon>
    </lineage>
</organism>